<dbReference type="HOGENOM" id="CLU_1635602_0_0_1"/>
<dbReference type="Proteomes" id="UP000053424">
    <property type="component" value="Unassembled WGS sequence"/>
</dbReference>
<gene>
    <name evidence="1" type="ORF">M413DRAFT_112354</name>
</gene>
<dbReference type="EMBL" id="KN831768">
    <property type="protein sequence ID" value="KIM49591.1"/>
    <property type="molecule type" value="Genomic_DNA"/>
</dbReference>
<organism evidence="1 2">
    <name type="scientific">Hebeloma cylindrosporum</name>
    <dbReference type="NCBI Taxonomy" id="76867"/>
    <lineage>
        <taxon>Eukaryota</taxon>
        <taxon>Fungi</taxon>
        <taxon>Dikarya</taxon>
        <taxon>Basidiomycota</taxon>
        <taxon>Agaricomycotina</taxon>
        <taxon>Agaricomycetes</taxon>
        <taxon>Agaricomycetidae</taxon>
        <taxon>Agaricales</taxon>
        <taxon>Agaricineae</taxon>
        <taxon>Hymenogastraceae</taxon>
        <taxon>Hebeloma</taxon>
    </lineage>
</organism>
<keyword evidence="2" id="KW-1185">Reference proteome</keyword>
<name>A0A0C3D0I5_HEBCY</name>
<protein>
    <submittedName>
        <fullName evidence="1">Uncharacterized protein</fullName>
    </submittedName>
</protein>
<evidence type="ECO:0000313" key="1">
    <source>
        <dbReference type="EMBL" id="KIM49591.1"/>
    </source>
</evidence>
<accession>A0A0C3D0I5</accession>
<evidence type="ECO:0000313" key="2">
    <source>
        <dbReference type="Proteomes" id="UP000053424"/>
    </source>
</evidence>
<dbReference type="AlphaFoldDB" id="A0A0C3D0I5"/>
<sequence length="162" mass="18122">MFRRSIMELRISGEMTKGWTTLGEAMQSRELCAVFDDMFTTLAMALPLISPTSNFARFEGLPASPTGDGTFRFATPDFFSAWVGVMEALSSCLFCVPQKCQIFKHYHSEWTPPYLTSWLMQTLQTSTGDVCDVYPLSRLVGNGGDNITPVASSVRWLPPLFR</sequence>
<reference evidence="1 2" key="1">
    <citation type="submission" date="2014-04" db="EMBL/GenBank/DDBJ databases">
        <authorList>
            <consortium name="DOE Joint Genome Institute"/>
            <person name="Kuo A."/>
            <person name="Gay G."/>
            <person name="Dore J."/>
            <person name="Kohler A."/>
            <person name="Nagy L.G."/>
            <person name="Floudas D."/>
            <person name="Copeland A."/>
            <person name="Barry K.W."/>
            <person name="Cichocki N."/>
            <person name="Veneault-Fourrey C."/>
            <person name="LaButti K."/>
            <person name="Lindquist E.A."/>
            <person name="Lipzen A."/>
            <person name="Lundell T."/>
            <person name="Morin E."/>
            <person name="Murat C."/>
            <person name="Sun H."/>
            <person name="Tunlid A."/>
            <person name="Henrissat B."/>
            <person name="Grigoriev I.V."/>
            <person name="Hibbett D.S."/>
            <person name="Martin F."/>
            <person name="Nordberg H.P."/>
            <person name="Cantor M.N."/>
            <person name="Hua S.X."/>
        </authorList>
    </citation>
    <scope>NUCLEOTIDE SEQUENCE [LARGE SCALE GENOMIC DNA]</scope>
    <source>
        <strain evidence="2">h7</strain>
    </source>
</reference>
<proteinExistence type="predicted"/>
<reference evidence="2" key="2">
    <citation type="submission" date="2015-01" db="EMBL/GenBank/DDBJ databases">
        <title>Evolutionary Origins and Diversification of the Mycorrhizal Mutualists.</title>
        <authorList>
            <consortium name="DOE Joint Genome Institute"/>
            <consortium name="Mycorrhizal Genomics Consortium"/>
            <person name="Kohler A."/>
            <person name="Kuo A."/>
            <person name="Nagy L.G."/>
            <person name="Floudas D."/>
            <person name="Copeland A."/>
            <person name="Barry K.W."/>
            <person name="Cichocki N."/>
            <person name="Veneault-Fourrey C."/>
            <person name="LaButti K."/>
            <person name="Lindquist E.A."/>
            <person name="Lipzen A."/>
            <person name="Lundell T."/>
            <person name="Morin E."/>
            <person name="Murat C."/>
            <person name="Riley R."/>
            <person name="Ohm R."/>
            <person name="Sun H."/>
            <person name="Tunlid A."/>
            <person name="Henrissat B."/>
            <person name="Grigoriev I.V."/>
            <person name="Hibbett D.S."/>
            <person name="Martin F."/>
        </authorList>
    </citation>
    <scope>NUCLEOTIDE SEQUENCE [LARGE SCALE GENOMIC DNA]</scope>
    <source>
        <strain evidence="2">h7</strain>
    </source>
</reference>